<evidence type="ECO:0000313" key="2">
    <source>
        <dbReference type="Proteomes" id="UP000814140"/>
    </source>
</evidence>
<gene>
    <name evidence="1" type="ORF">BV25DRAFT_1234264</name>
</gene>
<proteinExistence type="predicted"/>
<comment type="caution">
    <text evidence="1">The sequence shown here is derived from an EMBL/GenBank/DDBJ whole genome shotgun (WGS) entry which is preliminary data.</text>
</comment>
<name>A0ACB8SR23_9AGAM</name>
<accession>A0ACB8SR23</accession>
<evidence type="ECO:0000313" key="1">
    <source>
        <dbReference type="EMBL" id="KAI0058410.1"/>
    </source>
</evidence>
<dbReference type="EMBL" id="MU277235">
    <property type="protein sequence ID" value="KAI0058410.1"/>
    <property type="molecule type" value="Genomic_DNA"/>
</dbReference>
<dbReference type="Proteomes" id="UP000814140">
    <property type="component" value="Unassembled WGS sequence"/>
</dbReference>
<reference evidence="1" key="1">
    <citation type="submission" date="2021-03" db="EMBL/GenBank/DDBJ databases">
        <authorList>
            <consortium name="DOE Joint Genome Institute"/>
            <person name="Ahrendt S."/>
            <person name="Looney B.P."/>
            <person name="Miyauchi S."/>
            <person name="Morin E."/>
            <person name="Drula E."/>
            <person name="Courty P.E."/>
            <person name="Chicoki N."/>
            <person name="Fauchery L."/>
            <person name="Kohler A."/>
            <person name="Kuo A."/>
            <person name="Labutti K."/>
            <person name="Pangilinan J."/>
            <person name="Lipzen A."/>
            <person name="Riley R."/>
            <person name="Andreopoulos W."/>
            <person name="He G."/>
            <person name="Johnson J."/>
            <person name="Barry K.W."/>
            <person name="Grigoriev I.V."/>
            <person name="Nagy L."/>
            <person name="Hibbett D."/>
            <person name="Henrissat B."/>
            <person name="Matheny P.B."/>
            <person name="Labbe J."/>
            <person name="Martin F."/>
        </authorList>
    </citation>
    <scope>NUCLEOTIDE SEQUENCE</scope>
    <source>
        <strain evidence="1">HHB10654</strain>
    </source>
</reference>
<keyword evidence="2" id="KW-1185">Reference proteome</keyword>
<sequence>MSNVITFYDIPGNASADVAWSPNTWRIRYALHIKGIAYRTVWLEYPDIEQAMKKLGAQPTDTRDGEPLYTLPVIHDPATGAIVADSLPITLYLDEKYPDTLQLLPPASRALQIAFINTYVGAVLMAPMSLVLEGSAKQLNPRSEEYFRRTRAKMYGKPVAEIASAAEERDTLLKQLIDGMVQLGGWKGELPFLGGNTVSYADVVVAANLKWLAVVSDKSEWERVRGAIAGEWGVFLKAFSGWDVIPA</sequence>
<protein>
    <submittedName>
        <fullName evidence="1">Uncharacterized protein</fullName>
    </submittedName>
</protein>
<reference evidence="1" key="2">
    <citation type="journal article" date="2022" name="New Phytol.">
        <title>Evolutionary transition to the ectomycorrhizal habit in the genomes of a hyperdiverse lineage of mushroom-forming fungi.</title>
        <authorList>
            <person name="Looney B."/>
            <person name="Miyauchi S."/>
            <person name="Morin E."/>
            <person name="Drula E."/>
            <person name="Courty P.E."/>
            <person name="Kohler A."/>
            <person name="Kuo A."/>
            <person name="LaButti K."/>
            <person name="Pangilinan J."/>
            <person name="Lipzen A."/>
            <person name="Riley R."/>
            <person name="Andreopoulos W."/>
            <person name="He G."/>
            <person name="Johnson J."/>
            <person name="Nolan M."/>
            <person name="Tritt A."/>
            <person name="Barry K.W."/>
            <person name="Grigoriev I.V."/>
            <person name="Nagy L.G."/>
            <person name="Hibbett D."/>
            <person name="Henrissat B."/>
            <person name="Matheny P.B."/>
            <person name="Labbe J."/>
            <person name="Martin F.M."/>
        </authorList>
    </citation>
    <scope>NUCLEOTIDE SEQUENCE</scope>
    <source>
        <strain evidence="1">HHB10654</strain>
    </source>
</reference>
<organism evidence="1 2">
    <name type="scientific">Artomyces pyxidatus</name>
    <dbReference type="NCBI Taxonomy" id="48021"/>
    <lineage>
        <taxon>Eukaryota</taxon>
        <taxon>Fungi</taxon>
        <taxon>Dikarya</taxon>
        <taxon>Basidiomycota</taxon>
        <taxon>Agaricomycotina</taxon>
        <taxon>Agaricomycetes</taxon>
        <taxon>Russulales</taxon>
        <taxon>Auriscalpiaceae</taxon>
        <taxon>Artomyces</taxon>
    </lineage>
</organism>